<protein>
    <recommendedName>
        <fullName evidence="3">SpoIIAA-like</fullName>
    </recommendedName>
</protein>
<dbReference type="STRING" id="688867.SAMN05660236_2397"/>
<evidence type="ECO:0000313" key="2">
    <source>
        <dbReference type="Proteomes" id="UP000190961"/>
    </source>
</evidence>
<evidence type="ECO:0000313" key="1">
    <source>
        <dbReference type="EMBL" id="SKC65239.1"/>
    </source>
</evidence>
<gene>
    <name evidence="1" type="ORF">SAMN05660236_2397</name>
</gene>
<dbReference type="Proteomes" id="UP000190961">
    <property type="component" value="Unassembled WGS sequence"/>
</dbReference>
<sequence>MITRIFEKEYATLDYDPSVPCVIATTLKFMMLEEFKLHLDFGLEFMKEKIKETGKMMWLPDTTLTGAFDDEGIKWVIKDWTPRAIAAGIKHVGFVISESEWTNMATEEYSESVKDNGEKEGMTTAFFKDVESAKNWFRDMSINQ</sequence>
<dbReference type="EMBL" id="FUZU01000001">
    <property type="protein sequence ID" value="SKC65239.1"/>
    <property type="molecule type" value="Genomic_DNA"/>
</dbReference>
<name>A0A1T5KP63_9BACT</name>
<reference evidence="1 2" key="1">
    <citation type="submission" date="2017-02" db="EMBL/GenBank/DDBJ databases">
        <authorList>
            <person name="Peterson S.W."/>
        </authorList>
    </citation>
    <scope>NUCLEOTIDE SEQUENCE [LARGE SCALE GENOMIC DNA]</scope>
    <source>
        <strain evidence="1 2">DSM 25262</strain>
    </source>
</reference>
<proteinExistence type="predicted"/>
<keyword evidence="2" id="KW-1185">Reference proteome</keyword>
<organism evidence="1 2">
    <name type="scientific">Ohtaekwangia koreensis</name>
    <dbReference type="NCBI Taxonomy" id="688867"/>
    <lineage>
        <taxon>Bacteria</taxon>
        <taxon>Pseudomonadati</taxon>
        <taxon>Bacteroidota</taxon>
        <taxon>Cytophagia</taxon>
        <taxon>Cytophagales</taxon>
        <taxon>Fulvivirgaceae</taxon>
        <taxon>Ohtaekwangia</taxon>
    </lineage>
</organism>
<dbReference type="RefSeq" id="WP_079686850.1">
    <property type="nucleotide sequence ID" value="NZ_FUZU01000001.1"/>
</dbReference>
<accession>A0A1T5KP63</accession>
<dbReference type="AlphaFoldDB" id="A0A1T5KP63"/>
<evidence type="ECO:0008006" key="3">
    <source>
        <dbReference type="Google" id="ProtNLM"/>
    </source>
</evidence>
<dbReference type="OrthoDB" id="882485at2"/>